<keyword evidence="3" id="KW-1185">Reference proteome</keyword>
<evidence type="ECO:0000313" key="3">
    <source>
        <dbReference type="Proteomes" id="UP001153269"/>
    </source>
</evidence>
<proteinExistence type="predicted"/>
<dbReference type="AlphaFoldDB" id="A0A9N7VBB5"/>
<evidence type="ECO:0000256" key="1">
    <source>
        <dbReference type="SAM" id="MobiDB-lite"/>
    </source>
</evidence>
<gene>
    <name evidence="2" type="ORF">PLEPLA_LOCUS33928</name>
</gene>
<name>A0A9N7VBB5_PLEPL</name>
<comment type="caution">
    <text evidence="2">The sequence shown here is derived from an EMBL/GenBank/DDBJ whole genome shotgun (WGS) entry which is preliminary data.</text>
</comment>
<protein>
    <submittedName>
        <fullName evidence="2">Uncharacterized protein</fullName>
    </submittedName>
</protein>
<sequence>MDAQELSGLHFWDEQCSSSLQRLSASWTLDSHETALSLSIAAHGGLASLVSRAGTLGTCVSVPRAPLLQKWAHSLLLLPGRLLCNNAQGRRGGGGGIRGGEESLPAVESITDKLLGRPRKTCACVTDHRFRNQPSGSGFAAPGQRQSEPSPPTPQAISQSALYTLHNATAPQTRECDHE</sequence>
<feature type="region of interest" description="Disordered" evidence="1">
    <location>
        <begin position="133"/>
        <end position="158"/>
    </location>
</feature>
<organism evidence="2 3">
    <name type="scientific">Pleuronectes platessa</name>
    <name type="common">European plaice</name>
    <dbReference type="NCBI Taxonomy" id="8262"/>
    <lineage>
        <taxon>Eukaryota</taxon>
        <taxon>Metazoa</taxon>
        <taxon>Chordata</taxon>
        <taxon>Craniata</taxon>
        <taxon>Vertebrata</taxon>
        <taxon>Euteleostomi</taxon>
        <taxon>Actinopterygii</taxon>
        <taxon>Neopterygii</taxon>
        <taxon>Teleostei</taxon>
        <taxon>Neoteleostei</taxon>
        <taxon>Acanthomorphata</taxon>
        <taxon>Carangaria</taxon>
        <taxon>Pleuronectiformes</taxon>
        <taxon>Pleuronectoidei</taxon>
        <taxon>Pleuronectidae</taxon>
        <taxon>Pleuronectes</taxon>
    </lineage>
</organism>
<dbReference type="EMBL" id="CADEAL010003908">
    <property type="protein sequence ID" value="CAB1446190.1"/>
    <property type="molecule type" value="Genomic_DNA"/>
</dbReference>
<accession>A0A9N7VBB5</accession>
<evidence type="ECO:0000313" key="2">
    <source>
        <dbReference type="EMBL" id="CAB1446190.1"/>
    </source>
</evidence>
<dbReference type="Proteomes" id="UP001153269">
    <property type="component" value="Unassembled WGS sequence"/>
</dbReference>
<reference evidence="2" key="1">
    <citation type="submission" date="2020-03" db="EMBL/GenBank/DDBJ databases">
        <authorList>
            <person name="Weist P."/>
        </authorList>
    </citation>
    <scope>NUCLEOTIDE SEQUENCE</scope>
</reference>